<organism evidence="2 3">
    <name type="scientific">Vibrio brasiliensis LMG 20546</name>
    <dbReference type="NCBI Taxonomy" id="945543"/>
    <lineage>
        <taxon>Bacteria</taxon>
        <taxon>Pseudomonadati</taxon>
        <taxon>Pseudomonadota</taxon>
        <taxon>Gammaproteobacteria</taxon>
        <taxon>Vibrionales</taxon>
        <taxon>Vibrionaceae</taxon>
        <taxon>Vibrio</taxon>
        <taxon>Vibrio oreintalis group</taxon>
    </lineage>
</organism>
<evidence type="ECO:0000256" key="1">
    <source>
        <dbReference type="SAM" id="SignalP"/>
    </source>
</evidence>
<dbReference type="EMBL" id="AEVS01000108">
    <property type="protein sequence ID" value="EGA63761.1"/>
    <property type="molecule type" value="Genomic_DNA"/>
</dbReference>
<keyword evidence="3" id="KW-1185">Reference proteome</keyword>
<evidence type="ECO:0000313" key="3">
    <source>
        <dbReference type="Proteomes" id="UP000004371"/>
    </source>
</evidence>
<dbReference type="AlphaFoldDB" id="E8LZT5"/>
<sequence>MEKKKTFGNALAVMLFSASLQTQASDSLTMSYDALEAKKDLCFEVAKTGHQDFPNSDWLKSLEENKRTEVLIYLAQRSFNACLSNEIGAFKKQLAIQTQEVQEFVNKYVSFEPYIAKAPQIAEAAKLQELESKVNKPFHVSKVPFIQR</sequence>
<name>E8LZT5_9VIBR</name>
<dbReference type="STRING" id="945543.VIBR0546_08410"/>
<accession>E8LZT5</accession>
<reference evidence="2 3" key="1">
    <citation type="journal article" date="2012" name="Int. J. Syst. Evol. Microbiol.">
        <title>Vibrio caribbeanicus sp. nov., isolated from the marine sponge Scleritoderma cyanea.</title>
        <authorList>
            <person name="Hoffmann M."/>
            <person name="Monday S.R."/>
            <person name="Allard M.W."/>
            <person name="Strain E.A."/>
            <person name="Whittaker P."/>
            <person name="Naum M."/>
            <person name="McCarthy P.J."/>
            <person name="Lopez J.V."/>
            <person name="Fischer M."/>
            <person name="Brown E.W."/>
        </authorList>
    </citation>
    <scope>NUCLEOTIDE SEQUENCE [LARGE SCALE GENOMIC DNA]</scope>
    <source>
        <strain evidence="2 3">LMG 20546</strain>
    </source>
</reference>
<proteinExistence type="predicted"/>
<keyword evidence="1" id="KW-0732">Signal</keyword>
<feature type="signal peptide" evidence="1">
    <location>
        <begin position="1"/>
        <end position="24"/>
    </location>
</feature>
<dbReference type="RefSeq" id="WP_006881351.1">
    <property type="nucleotide sequence ID" value="NZ_AEVS01000108.1"/>
</dbReference>
<feature type="chain" id="PRO_5003224545" evidence="1">
    <location>
        <begin position="25"/>
        <end position="148"/>
    </location>
</feature>
<gene>
    <name evidence="2" type="ORF">VIBR0546_08410</name>
</gene>
<comment type="caution">
    <text evidence="2">The sequence shown here is derived from an EMBL/GenBank/DDBJ whole genome shotgun (WGS) entry which is preliminary data.</text>
</comment>
<evidence type="ECO:0000313" key="2">
    <source>
        <dbReference type="EMBL" id="EGA63761.1"/>
    </source>
</evidence>
<protein>
    <submittedName>
        <fullName evidence="2">Uncharacterized protein</fullName>
    </submittedName>
</protein>
<dbReference type="Proteomes" id="UP000004371">
    <property type="component" value="Unassembled WGS sequence"/>
</dbReference>